<evidence type="ECO:0000313" key="2">
    <source>
        <dbReference type="EMBL" id="AAP85742.1"/>
    </source>
</evidence>
<protein>
    <submittedName>
        <fullName evidence="2">Fgf</fullName>
    </submittedName>
    <submittedName>
        <fullName evidence="3">Fibroblast growth factor 2</fullName>
    </submittedName>
</protein>
<proteinExistence type="predicted"/>
<sequence>MIVIQLYIILCGAVTLSRASRVDVLEHLKQKSNKIHGTPLMITFDKNLILQSDIHTGRLRSTPSNYSFSFYKHDDGSFYLRDANCNFVCLNACKEIYMSIDRIKHLCRYVVKELARDKYAFYLANKLEERSITLSFNKTTNLLEGTSDVSKRIAEFGLELSNDETRCEPTFKSDQQEQTNQCDALTYSNTLGIETPDRATAAHIKNHLLQFYQLINSPVKNKIFVKSQLSSDMFVLKSVDLNNCLYMCYTDECGLYMSEVNSVECKIKTNQINKNKFIAQFVHNKYPSKLKLQRIDHKNNIEPECRHITDNTNKISSTCNATAISNSSSIHFINWFILIIILFYWFIIISLGWLAV</sequence>
<organismHost>
    <name type="scientific">Adoxophyes</name>
    <dbReference type="NCBI Taxonomy" id="85584"/>
</organismHost>
<reference evidence="3" key="2">
    <citation type="journal article" date="2015" name="J. Gen. Virol.">
        <title>Isolation of an Adoxophyes orana granulovirus (AdorGV) occlusion body morphology mutant: biological activity, genome sequence and relationship to other isolates of AdorGV.</title>
        <authorList>
            <person name="Nakai M."/>
            <person name="Harrison R.L."/>
            <person name="Uchida H."/>
            <person name="Ukuda R."/>
            <person name="Hikihara S."/>
            <person name="Ishii K."/>
            <person name="Kunimi Y."/>
        </authorList>
    </citation>
    <scope>NUCLEOTIDE SEQUENCE</scope>
    <source>
        <strain evidence="3">Miyazaki</strain>
    </source>
</reference>
<keyword evidence="1" id="KW-1133">Transmembrane helix</keyword>
<dbReference type="Proteomes" id="UP000202129">
    <property type="component" value="Segment"/>
</dbReference>
<dbReference type="KEGG" id="vg:1463329"/>
<dbReference type="GeneID" id="1463329"/>
<feature type="transmembrane region" description="Helical" evidence="1">
    <location>
        <begin position="332"/>
        <end position="355"/>
    </location>
</feature>
<reference evidence="2 4" key="1">
    <citation type="journal article" date="2003" name="Virology">
        <title>The complete sequence of the Adoxophyes orana granulovirus genome.</title>
        <authorList>
            <person name="Wormleaton S."/>
            <person name="Kuzio J."/>
            <person name="Winstanley D."/>
        </authorList>
    </citation>
    <scope>NUCLEOTIDE SEQUENCE [LARGE SCALE GENOMIC DNA]</scope>
</reference>
<accession>Q7T9R0</accession>
<evidence type="ECO:0000256" key="1">
    <source>
        <dbReference type="SAM" id="Phobius"/>
    </source>
</evidence>
<dbReference type="EMBL" id="KM226332">
    <property type="protein sequence ID" value="AJA91746.1"/>
    <property type="molecule type" value="Genomic_DNA"/>
</dbReference>
<dbReference type="EMBL" id="AF547984">
    <property type="protein sequence ID" value="AAP85742.1"/>
    <property type="molecule type" value="Genomic_DNA"/>
</dbReference>
<name>Q7T9R0_GVAO</name>
<dbReference type="OrthoDB" id="12615at10239"/>
<keyword evidence="1" id="KW-0472">Membrane</keyword>
<keyword evidence="4" id="KW-1185">Reference proteome</keyword>
<keyword evidence="1" id="KW-0812">Transmembrane</keyword>
<dbReference type="RefSeq" id="NP_872559.1">
    <property type="nucleotide sequence ID" value="NC_005038.1"/>
</dbReference>
<evidence type="ECO:0000313" key="3">
    <source>
        <dbReference type="EMBL" id="AJA91746.1"/>
    </source>
</evidence>
<evidence type="ECO:0000313" key="4">
    <source>
        <dbReference type="Proteomes" id="UP000202129"/>
    </source>
</evidence>
<gene>
    <name evidence="2" type="primary">fgf</name>
</gene>
<organism evidence="2 4">
    <name type="scientific">Adoxophyes orana granulovirus</name>
    <name type="common">AoGV</name>
    <dbReference type="NCBI Taxonomy" id="170617"/>
    <lineage>
        <taxon>Viruses</taxon>
        <taxon>Viruses incertae sedis</taxon>
        <taxon>Naldaviricetes</taxon>
        <taxon>Lefavirales</taxon>
        <taxon>Baculoviridae</taxon>
        <taxon>Betabaculovirus</taxon>
        <taxon>Betabaculovirus adoranae</taxon>
    </lineage>
</organism>